<comment type="caution">
    <text evidence="2">The sequence shown here is derived from an EMBL/GenBank/DDBJ whole genome shotgun (WGS) entry which is preliminary data.</text>
</comment>
<evidence type="ECO:0000256" key="1">
    <source>
        <dbReference type="SAM" id="SignalP"/>
    </source>
</evidence>
<evidence type="ECO:0000313" key="2">
    <source>
        <dbReference type="EMBL" id="KAF7188259.1"/>
    </source>
</evidence>
<dbReference type="OrthoDB" id="10486241at2759"/>
<gene>
    <name evidence="2" type="ORF">HII31_10323</name>
</gene>
<accession>A0A8H6RAW6</accession>
<keyword evidence="3" id="KW-1185">Reference proteome</keyword>
<dbReference type="EMBL" id="JABCIY010000211">
    <property type="protein sequence ID" value="KAF7188259.1"/>
    <property type="molecule type" value="Genomic_DNA"/>
</dbReference>
<sequence>MQFKVLALITLAATAFAAENAADTADVVDVNEASGASDACMAAWQKSGAMAKGASEELKNQAGCTLKKCWGGQNWSQKAQQACAQSQKMGWKTPKAEKKHVDMIKDIMSGGSIDRRLEMVVWS</sequence>
<evidence type="ECO:0000313" key="3">
    <source>
        <dbReference type="Proteomes" id="UP000660729"/>
    </source>
</evidence>
<dbReference type="Proteomes" id="UP000660729">
    <property type="component" value="Unassembled WGS sequence"/>
</dbReference>
<feature type="chain" id="PRO_5034970563" evidence="1">
    <location>
        <begin position="18"/>
        <end position="123"/>
    </location>
</feature>
<dbReference type="AlphaFoldDB" id="A0A8H6RAW6"/>
<keyword evidence="1" id="KW-0732">Signal</keyword>
<name>A0A8H6RAW6_9PEZI</name>
<organism evidence="2 3">
    <name type="scientific">Pseudocercospora fuligena</name>
    <dbReference type="NCBI Taxonomy" id="685502"/>
    <lineage>
        <taxon>Eukaryota</taxon>
        <taxon>Fungi</taxon>
        <taxon>Dikarya</taxon>
        <taxon>Ascomycota</taxon>
        <taxon>Pezizomycotina</taxon>
        <taxon>Dothideomycetes</taxon>
        <taxon>Dothideomycetidae</taxon>
        <taxon>Mycosphaerellales</taxon>
        <taxon>Mycosphaerellaceae</taxon>
        <taxon>Pseudocercospora</taxon>
    </lineage>
</organism>
<proteinExistence type="predicted"/>
<reference evidence="2" key="1">
    <citation type="submission" date="2020-04" db="EMBL/GenBank/DDBJ databases">
        <title>Draft genome resource of the tomato pathogen Pseudocercospora fuligena.</title>
        <authorList>
            <person name="Zaccaron A."/>
        </authorList>
    </citation>
    <scope>NUCLEOTIDE SEQUENCE</scope>
    <source>
        <strain evidence="2">PF001</strain>
    </source>
</reference>
<protein>
    <submittedName>
        <fullName evidence="2">Uncharacterized protein</fullName>
    </submittedName>
</protein>
<feature type="signal peptide" evidence="1">
    <location>
        <begin position="1"/>
        <end position="17"/>
    </location>
</feature>